<gene>
    <name evidence="1" type="ORF">LCGC14_2521710</name>
</gene>
<organism evidence="1">
    <name type="scientific">marine sediment metagenome</name>
    <dbReference type="NCBI Taxonomy" id="412755"/>
    <lineage>
        <taxon>unclassified sequences</taxon>
        <taxon>metagenomes</taxon>
        <taxon>ecological metagenomes</taxon>
    </lineage>
</organism>
<proteinExistence type="predicted"/>
<accession>A0A0F9AWN1</accession>
<reference evidence="1" key="1">
    <citation type="journal article" date="2015" name="Nature">
        <title>Complex archaea that bridge the gap between prokaryotes and eukaryotes.</title>
        <authorList>
            <person name="Spang A."/>
            <person name="Saw J.H."/>
            <person name="Jorgensen S.L."/>
            <person name="Zaremba-Niedzwiedzka K."/>
            <person name="Martijn J."/>
            <person name="Lind A.E."/>
            <person name="van Eijk R."/>
            <person name="Schleper C."/>
            <person name="Guy L."/>
            <person name="Ettema T.J."/>
        </authorList>
    </citation>
    <scope>NUCLEOTIDE SEQUENCE</scope>
</reference>
<sequence length="133" mass="14212">AYADTKLSDVIDDTSPELGGEMDAGAHTIGFTLQTATGDGTTTIDWRLGNKFQFTYGAQNDTFTFTAPSNPCNLILYLIQDGVGGRTPTWPASVKWPTNGTEPAWSSGAGEYDIVSLVWDGSKYDCQGGLDFA</sequence>
<dbReference type="EMBL" id="LAZR01040697">
    <property type="protein sequence ID" value="KKL13845.1"/>
    <property type="molecule type" value="Genomic_DNA"/>
</dbReference>
<evidence type="ECO:0000313" key="1">
    <source>
        <dbReference type="EMBL" id="KKL13845.1"/>
    </source>
</evidence>
<dbReference type="AlphaFoldDB" id="A0A0F9AWN1"/>
<comment type="caution">
    <text evidence="1">The sequence shown here is derived from an EMBL/GenBank/DDBJ whole genome shotgun (WGS) entry which is preliminary data.</text>
</comment>
<protein>
    <submittedName>
        <fullName evidence="1">Uncharacterized protein</fullName>
    </submittedName>
</protein>
<feature type="non-terminal residue" evidence="1">
    <location>
        <position position="1"/>
    </location>
</feature>
<name>A0A0F9AWN1_9ZZZZ</name>